<feature type="domain" description="Acyl-CoA oxidase/dehydrogenase middle" evidence="8">
    <location>
        <begin position="113"/>
        <end position="197"/>
    </location>
</feature>
<keyword evidence="11" id="KW-1185">Reference proteome</keyword>
<comment type="similarity">
    <text evidence="2 6">Belongs to the acyl-CoA dehydrogenase family.</text>
</comment>
<dbReference type="EMBL" id="CP045851">
    <property type="protein sequence ID" value="QGG94004.1"/>
    <property type="molecule type" value="Genomic_DNA"/>
</dbReference>
<keyword evidence="4 6" id="KW-0274">FAD</keyword>
<dbReference type="Pfam" id="PF02771">
    <property type="entry name" value="Acyl-CoA_dh_N"/>
    <property type="match status" value="1"/>
</dbReference>
<name>A0A5Q2REG8_9ACTN</name>
<evidence type="ECO:0000256" key="2">
    <source>
        <dbReference type="ARBA" id="ARBA00009347"/>
    </source>
</evidence>
<evidence type="ECO:0000259" key="8">
    <source>
        <dbReference type="Pfam" id="PF02770"/>
    </source>
</evidence>
<feature type="domain" description="Acyl-CoA dehydrogenase/oxidase C-terminal" evidence="7">
    <location>
        <begin position="291"/>
        <end position="399"/>
    </location>
</feature>
<dbReference type="Pfam" id="PF02770">
    <property type="entry name" value="Acyl-CoA_dh_M"/>
    <property type="match status" value="1"/>
</dbReference>
<dbReference type="GO" id="GO:0005886">
    <property type="term" value="C:plasma membrane"/>
    <property type="evidence" value="ECO:0007669"/>
    <property type="project" value="TreeGrafter"/>
</dbReference>
<dbReference type="SUPFAM" id="SSF56645">
    <property type="entry name" value="Acyl-CoA dehydrogenase NM domain-like"/>
    <property type="match status" value="1"/>
</dbReference>
<dbReference type="Gene3D" id="1.10.540.10">
    <property type="entry name" value="Acyl-CoA dehydrogenase/oxidase, N-terminal domain"/>
    <property type="match status" value="1"/>
</dbReference>
<dbReference type="InterPro" id="IPR013786">
    <property type="entry name" value="AcylCoA_DH/ox_N"/>
</dbReference>
<dbReference type="RefSeq" id="WP_153758110.1">
    <property type="nucleotide sequence ID" value="NZ_CP045851.1"/>
</dbReference>
<keyword evidence="3 6" id="KW-0285">Flavoprotein</keyword>
<evidence type="ECO:0000313" key="11">
    <source>
        <dbReference type="Proteomes" id="UP000334019"/>
    </source>
</evidence>
<comment type="cofactor">
    <cofactor evidence="1 6">
        <name>FAD</name>
        <dbReference type="ChEBI" id="CHEBI:57692"/>
    </cofactor>
</comment>
<protein>
    <submittedName>
        <fullName evidence="10">Acyl-CoA dehydrogenase</fullName>
    </submittedName>
</protein>
<sequence length="425" mass="45510">MSHPGESDASADVYAEAKAWFESNWDPQLPLREWWRRLAESGWGFPTWPEDLYGRGLSGDAARLVADARRDAGVAPPPAGIAQNLAGPTIVAHGTPEQQARFLPGIVTGEIWCQLFSEPGAGSDLAGLQTRSELDGDEWIVNGQKVWTSGAHIARYGILIARTDPTVPKHAGLTYFVIEMDQPGIEVRPIREMTGRSIFNEVFLTDARVPAENQLGGLGEGWSVALTTLANERTMLGAGSFGSSGSGAAIREIDLDAPAARLVRNEARPAGGARSGAAELLHAVLARYGDATDPIARQEVARIHSLIEIARYTDLRAKAAIERGGRPGPEVSVGKLAASHLLQTMREALFRLCGPHATLWGDDAPFGGRAHEVGLSSYLISIGGGTDQIQRNIIGERVLGLPREPRADKDVAFSELKVGTQGADR</sequence>
<accession>A0A5Q2REG8</accession>
<evidence type="ECO:0000259" key="9">
    <source>
        <dbReference type="Pfam" id="PF02771"/>
    </source>
</evidence>
<dbReference type="InterPro" id="IPR046373">
    <property type="entry name" value="Acyl-CoA_Oxase/DH_mid-dom_sf"/>
</dbReference>
<evidence type="ECO:0000256" key="1">
    <source>
        <dbReference type="ARBA" id="ARBA00001974"/>
    </source>
</evidence>
<evidence type="ECO:0000313" key="10">
    <source>
        <dbReference type="EMBL" id="QGG94004.1"/>
    </source>
</evidence>
<dbReference type="FunFam" id="2.40.110.10:FF:000011">
    <property type="entry name" value="Acyl-CoA dehydrogenase FadE34"/>
    <property type="match status" value="1"/>
</dbReference>
<dbReference type="InterPro" id="IPR052161">
    <property type="entry name" value="Mycobact_Acyl-CoA_DH"/>
</dbReference>
<evidence type="ECO:0000256" key="4">
    <source>
        <dbReference type="ARBA" id="ARBA00022827"/>
    </source>
</evidence>
<dbReference type="SUPFAM" id="SSF47203">
    <property type="entry name" value="Acyl-CoA dehydrogenase C-terminal domain-like"/>
    <property type="match status" value="1"/>
</dbReference>
<evidence type="ECO:0000256" key="6">
    <source>
        <dbReference type="RuleBase" id="RU362125"/>
    </source>
</evidence>
<dbReference type="InterPro" id="IPR009100">
    <property type="entry name" value="AcylCoA_DH/oxidase_NM_dom_sf"/>
</dbReference>
<dbReference type="Proteomes" id="UP000334019">
    <property type="component" value="Chromosome"/>
</dbReference>
<evidence type="ECO:0000259" key="7">
    <source>
        <dbReference type="Pfam" id="PF00441"/>
    </source>
</evidence>
<evidence type="ECO:0000256" key="3">
    <source>
        <dbReference type="ARBA" id="ARBA00022630"/>
    </source>
</evidence>
<dbReference type="Gene3D" id="1.20.140.10">
    <property type="entry name" value="Butyryl-CoA Dehydrogenase, subunit A, domain 3"/>
    <property type="match status" value="1"/>
</dbReference>
<feature type="domain" description="Acyl-CoA dehydrogenase/oxidase N-terminal" evidence="9">
    <location>
        <begin position="17"/>
        <end position="110"/>
    </location>
</feature>
<organism evidence="10 11">
    <name type="scientific">Actinomarinicola tropica</name>
    <dbReference type="NCBI Taxonomy" id="2789776"/>
    <lineage>
        <taxon>Bacteria</taxon>
        <taxon>Bacillati</taxon>
        <taxon>Actinomycetota</taxon>
        <taxon>Acidimicrobiia</taxon>
        <taxon>Acidimicrobiales</taxon>
        <taxon>Iamiaceae</taxon>
        <taxon>Actinomarinicola</taxon>
    </lineage>
</organism>
<dbReference type="InterPro" id="IPR009075">
    <property type="entry name" value="AcylCo_DH/oxidase_C"/>
</dbReference>
<dbReference type="Pfam" id="PF00441">
    <property type="entry name" value="Acyl-CoA_dh_1"/>
    <property type="match status" value="1"/>
</dbReference>
<proteinExistence type="inferred from homology"/>
<dbReference type="GO" id="GO:0050660">
    <property type="term" value="F:flavin adenine dinucleotide binding"/>
    <property type="evidence" value="ECO:0007669"/>
    <property type="project" value="InterPro"/>
</dbReference>
<dbReference type="InterPro" id="IPR037069">
    <property type="entry name" value="AcylCoA_DH/ox_N_sf"/>
</dbReference>
<keyword evidence="5 6" id="KW-0560">Oxidoreductase</keyword>
<dbReference type="InterPro" id="IPR036250">
    <property type="entry name" value="AcylCo_DH-like_C"/>
</dbReference>
<dbReference type="AlphaFoldDB" id="A0A5Q2REG8"/>
<dbReference type="PANTHER" id="PTHR43292:SF4">
    <property type="entry name" value="ACYL-COA DEHYDROGENASE FADE34"/>
    <property type="match status" value="1"/>
</dbReference>
<dbReference type="InterPro" id="IPR006091">
    <property type="entry name" value="Acyl-CoA_Oxase/DH_mid-dom"/>
</dbReference>
<dbReference type="PANTHER" id="PTHR43292">
    <property type="entry name" value="ACYL-COA DEHYDROGENASE"/>
    <property type="match status" value="1"/>
</dbReference>
<reference evidence="10 11" key="1">
    <citation type="submission" date="2019-11" db="EMBL/GenBank/DDBJ databases">
        <authorList>
            <person name="He Y."/>
        </authorList>
    </citation>
    <scope>NUCLEOTIDE SEQUENCE [LARGE SCALE GENOMIC DNA]</scope>
    <source>
        <strain evidence="10 11">SCSIO 58843</strain>
    </source>
</reference>
<evidence type="ECO:0000256" key="5">
    <source>
        <dbReference type="ARBA" id="ARBA00023002"/>
    </source>
</evidence>
<dbReference type="GO" id="GO:0016627">
    <property type="term" value="F:oxidoreductase activity, acting on the CH-CH group of donors"/>
    <property type="evidence" value="ECO:0007669"/>
    <property type="project" value="InterPro"/>
</dbReference>
<dbReference type="Gene3D" id="2.40.110.10">
    <property type="entry name" value="Butyryl-CoA Dehydrogenase, subunit A, domain 2"/>
    <property type="match status" value="1"/>
</dbReference>
<gene>
    <name evidence="10" type="ORF">GH723_02160</name>
</gene>
<dbReference type="KEGG" id="atq:GH723_02160"/>